<dbReference type="AlphaFoldDB" id="A0A7G9YH08"/>
<proteinExistence type="predicted"/>
<gene>
    <name evidence="1" type="ORF">POPKKDDM_00011</name>
</gene>
<evidence type="ECO:0000313" key="1">
    <source>
        <dbReference type="EMBL" id="QNO47292.1"/>
    </source>
</evidence>
<reference evidence="1" key="1">
    <citation type="submission" date="2020-06" db="EMBL/GenBank/DDBJ databases">
        <title>Unique genomic features of the anaerobic methanotrophic archaea.</title>
        <authorList>
            <person name="Chadwick G.L."/>
            <person name="Skennerton C.T."/>
            <person name="Laso-Perez R."/>
            <person name="Leu A.O."/>
            <person name="Speth D.R."/>
            <person name="Yu H."/>
            <person name="Morgan-Lang C."/>
            <person name="Hatzenpichler R."/>
            <person name="Goudeau D."/>
            <person name="Malmstrom R."/>
            <person name="Brazelton W.J."/>
            <person name="Woyke T."/>
            <person name="Hallam S.J."/>
            <person name="Tyson G.W."/>
            <person name="Wegener G."/>
            <person name="Boetius A."/>
            <person name="Orphan V."/>
        </authorList>
    </citation>
    <scope>NUCLEOTIDE SEQUENCE</scope>
</reference>
<dbReference type="EMBL" id="MT631255">
    <property type="protein sequence ID" value="QNO47292.1"/>
    <property type="molecule type" value="Genomic_DNA"/>
</dbReference>
<sequence>MKNKILLLSVAVVAIGLFALPSALSMFAGQHSWYDPTDSGGIPCAKCHFLEKEELAASGGPHSVAYTSLVNKSMDYGSGPGAGGGNTFWGGTDSVDSRCYGCHQRAGSASSHEFLNGSWDDHRDDQHAAIAVWCIDCHPWVVDELSDGKAAHRWFYDGLNATTEPGTDDLALQQPNRACLGCHTHVGVNITWQRNAYVSYDVTCDALSGTVGGYGVTWNTSDALGVNASRFSSTSGYT</sequence>
<name>A0A7G9YH08_9EURY</name>
<organism evidence="1">
    <name type="scientific">Candidatus Methanogaster sp. ANME-2c ERB4</name>
    <dbReference type="NCBI Taxonomy" id="2759911"/>
    <lineage>
        <taxon>Archaea</taxon>
        <taxon>Methanobacteriati</taxon>
        <taxon>Methanobacteriota</taxon>
        <taxon>Stenosarchaea group</taxon>
        <taxon>Methanomicrobia</taxon>
        <taxon>Methanosarcinales</taxon>
        <taxon>ANME-2 cluster</taxon>
        <taxon>Candidatus Methanogasteraceae</taxon>
        <taxon>Candidatus Methanogaster</taxon>
    </lineage>
</organism>
<accession>A0A7G9YH08</accession>
<protein>
    <submittedName>
        <fullName evidence="1">Uncharacterized protein</fullName>
    </submittedName>
</protein>
<dbReference type="InterPro" id="IPR036280">
    <property type="entry name" value="Multihaem_cyt_sf"/>
</dbReference>
<dbReference type="SUPFAM" id="SSF48695">
    <property type="entry name" value="Multiheme cytochromes"/>
    <property type="match status" value="1"/>
</dbReference>
<dbReference type="Gene3D" id="1.10.1130.10">
    <property type="entry name" value="Flavocytochrome C3, Chain A"/>
    <property type="match status" value="1"/>
</dbReference>